<dbReference type="EMBL" id="LVLJ01000312">
    <property type="protein sequence ID" value="OAE34789.1"/>
    <property type="molecule type" value="Genomic_DNA"/>
</dbReference>
<proteinExistence type="predicted"/>
<accession>A0A176WNZ5</accession>
<evidence type="ECO:0000313" key="3">
    <source>
        <dbReference type="Proteomes" id="UP000077202"/>
    </source>
</evidence>
<sequence length="75" mass="8483">MLPKADRNKQRDPLKEGLSRGRKQRRKEGRRFPNGAQSPNYCVPGIERHTVHLYDVDRRPAAAAAVVAAMGSDWQ</sequence>
<reference evidence="2" key="1">
    <citation type="submission" date="2016-03" db="EMBL/GenBank/DDBJ databases">
        <title>Mechanisms controlling the formation of the plant cell surface in tip-growing cells are functionally conserved among land plants.</title>
        <authorList>
            <person name="Honkanen S."/>
            <person name="Jones V.A."/>
            <person name="Morieri G."/>
            <person name="Champion C."/>
            <person name="Hetherington A.J."/>
            <person name="Kelly S."/>
            <person name="Saint-Marcoux D."/>
            <person name="Proust H."/>
            <person name="Prescott H."/>
            <person name="Dolan L."/>
        </authorList>
    </citation>
    <scope>NUCLEOTIDE SEQUENCE [LARGE SCALE GENOMIC DNA]</scope>
    <source>
        <tissue evidence="2">Whole gametophyte</tissue>
    </source>
</reference>
<feature type="compositionally biased region" description="Basic residues" evidence="1">
    <location>
        <begin position="20"/>
        <end position="29"/>
    </location>
</feature>
<comment type="caution">
    <text evidence="2">The sequence shown here is derived from an EMBL/GenBank/DDBJ whole genome shotgun (WGS) entry which is preliminary data.</text>
</comment>
<dbReference type="AlphaFoldDB" id="A0A176WNZ5"/>
<dbReference type="Proteomes" id="UP000077202">
    <property type="component" value="Unassembled WGS sequence"/>
</dbReference>
<feature type="compositionally biased region" description="Basic and acidic residues" evidence="1">
    <location>
        <begin position="1"/>
        <end position="19"/>
    </location>
</feature>
<protein>
    <submittedName>
        <fullName evidence="2">Uncharacterized protein</fullName>
    </submittedName>
</protein>
<evidence type="ECO:0000313" key="2">
    <source>
        <dbReference type="EMBL" id="OAE34789.1"/>
    </source>
</evidence>
<name>A0A176WNZ5_MARPO</name>
<evidence type="ECO:0000256" key="1">
    <source>
        <dbReference type="SAM" id="MobiDB-lite"/>
    </source>
</evidence>
<keyword evidence="3" id="KW-1185">Reference proteome</keyword>
<feature type="region of interest" description="Disordered" evidence="1">
    <location>
        <begin position="1"/>
        <end position="43"/>
    </location>
</feature>
<gene>
    <name evidence="2" type="ORF">AXG93_2528s1550</name>
</gene>
<organism evidence="2 3">
    <name type="scientific">Marchantia polymorpha subsp. ruderalis</name>
    <dbReference type="NCBI Taxonomy" id="1480154"/>
    <lineage>
        <taxon>Eukaryota</taxon>
        <taxon>Viridiplantae</taxon>
        <taxon>Streptophyta</taxon>
        <taxon>Embryophyta</taxon>
        <taxon>Marchantiophyta</taxon>
        <taxon>Marchantiopsida</taxon>
        <taxon>Marchantiidae</taxon>
        <taxon>Marchantiales</taxon>
        <taxon>Marchantiaceae</taxon>
        <taxon>Marchantia</taxon>
    </lineage>
</organism>